<evidence type="ECO:0000256" key="5">
    <source>
        <dbReference type="ARBA" id="ARBA00022892"/>
    </source>
</evidence>
<evidence type="ECO:0000256" key="9">
    <source>
        <dbReference type="ARBA" id="ARBA00024687"/>
    </source>
</evidence>
<dbReference type="GO" id="GO:0016192">
    <property type="term" value="P:vesicle-mediated transport"/>
    <property type="evidence" value="ECO:0007669"/>
    <property type="project" value="UniProtKB-KW"/>
</dbReference>
<dbReference type="PANTHER" id="PTHR13402:SF6">
    <property type="entry name" value="SECRETORY 16, ISOFORM I"/>
    <property type="match status" value="1"/>
</dbReference>
<feature type="compositionally biased region" description="Acidic residues" evidence="11">
    <location>
        <begin position="303"/>
        <end position="313"/>
    </location>
</feature>
<dbReference type="CDD" id="cd09233">
    <property type="entry name" value="ACE1-Sec16-like"/>
    <property type="match status" value="1"/>
</dbReference>
<feature type="compositionally biased region" description="Polar residues" evidence="11">
    <location>
        <begin position="680"/>
        <end position="691"/>
    </location>
</feature>
<dbReference type="Pfam" id="PF12931">
    <property type="entry name" value="TPR_Sec16"/>
    <property type="match status" value="1"/>
</dbReference>
<feature type="compositionally biased region" description="Basic and acidic residues" evidence="11">
    <location>
        <begin position="1548"/>
        <end position="1578"/>
    </location>
</feature>
<evidence type="ECO:0000256" key="2">
    <source>
        <dbReference type="ARBA" id="ARBA00005927"/>
    </source>
</evidence>
<feature type="compositionally biased region" description="Acidic residues" evidence="11">
    <location>
        <begin position="324"/>
        <end position="335"/>
    </location>
</feature>
<dbReference type="GO" id="GO:0005789">
    <property type="term" value="C:endoplasmic reticulum membrane"/>
    <property type="evidence" value="ECO:0007669"/>
    <property type="project" value="UniProtKB-SubCell"/>
</dbReference>
<feature type="compositionally biased region" description="Low complexity" evidence="11">
    <location>
        <begin position="1644"/>
        <end position="1654"/>
    </location>
</feature>
<evidence type="ECO:0000256" key="11">
    <source>
        <dbReference type="SAM" id="MobiDB-lite"/>
    </source>
</evidence>
<keyword evidence="6 10" id="KW-0653">Protein transport</keyword>
<proteinExistence type="inferred from homology"/>
<evidence type="ECO:0000256" key="6">
    <source>
        <dbReference type="ARBA" id="ARBA00022927"/>
    </source>
</evidence>
<dbReference type="Gene3D" id="1.25.40.1030">
    <property type="match status" value="1"/>
</dbReference>
<dbReference type="GO" id="GO:0012507">
    <property type="term" value="C:ER to Golgi transport vesicle membrane"/>
    <property type="evidence" value="ECO:0007669"/>
    <property type="project" value="TreeGrafter"/>
</dbReference>
<accession>A0A8K0RA99</accession>
<feature type="compositionally biased region" description="Acidic residues" evidence="11">
    <location>
        <begin position="46"/>
        <end position="74"/>
    </location>
</feature>
<feature type="compositionally biased region" description="Low complexity" evidence="11">
    <location>
        <begin position="759"/>
        <end position="775"/>
    </location>
</feature>
<comment type="subcellular location">
    <subcellularLocation>
        <location evidence="1">Endoplasmic reticulum membrane</location>
        <topology evidence="1">Peripheral membrane protein</topology>
        <orientation evidence="1">Cytoplasmic side</orientation>
    </subcellularLocation>
</comment>
<feature type="domain" description="Sec16 central conserved" evidence="13">
    <location>
        <begin position="865"/>
        <end position="983"/>
    </location>
</feature>
<dbReference type="PANTHER" id="PTHR13402">
    <property type="entry name" value="RGPR-RELATED"/>
    <property type="match status" value="1"/>
</dbReference>
<dbReference type="EMBL" id="JAGMVJ010000006">
    <property type="protein sequence ID" value="KAH7089566.1"/>
    <property type="molecule type" value="Genomic_DNA"/>
</dbReference>
<organism evidence="14 15">
    <name type="scientific">Paraphoma chrysanthemicola</name>
    <dbReference type="NCBI Taxonomy" id="798071"/>
    <lineage>
        <taxon>Eukaryota</taxon>
        <taxon>Fungi</taxon>
        <taxon>Dikarya</taxon>
        <taxon>Ascomycota</taxon>
        <taxon>Pezizomycotina</taxon>
        <taxon>Dothideomycetes</taxon>
        <taxon>Pleosporomycetidae</taxon>
        <taxon>Pleosporales</taxon>
        <taxon>Pleosporineae</taxon>
        <taxon>Phaeosphaeriaceae</taxon>
        <taxon>Paraphoma</taxon>
    </lineage>
</organism>
<dbReference type="FunFam" id="1.25.40.1030:FF:000008">
    <property type="entry name" value="Protein transport protein sec16"/>
    <property type="match status" value="1"/>
</dbReference>
<feature type="compositionally biased region" description="Acidic residues" evidence="11">
    <location>
        <begin position="148"/>
        <end position="165"/>
    </location>
</feature>
<sequence length="1769" mass="187025">MENGNDPPAAGAVPTSASWNPALRSENAQHAATAAKAPAPPKPESSSEEEDESEEEEEEEQEEEEDDDESDEDAVAPAATALPAVPSEARVTSSNGTQVAREPPQSIPHAAAGSSQHTGDEALVAATQSLNIGGPTGQAPAAEHSSEEAESEEESEEESSEDEEVAPAQPRPGLYEHQSEATALEEAVNESARVPLVTAATPSADDWGNSEDPFDLGAQSQEPPLETPTAEAVGTTVGDNVIGNTRVGGNAGEELDWGNTAEEEDFFGTTASKTVESLQPTAQSPGAHVVEAPEPKQEKSEWDLDLDLDEDFLPDSVDAPVLELSDDEGFLDDEPAVSQEPAQTTSTSGSSASRYAPQPSLTSTPAASPYAPQGQFGNVAPVPQQRGAPSATPAYNGYGQNVAYQQQQQAARPPMAGSAQSFADKAKTGYHSPYDMPDDIVTTRRRPAPRSSVTAPQSTAPPPRTSSMSSSSGPPRPIPPPSNLSNASLSPPTSSHSAQGQMTGLPPNGPPKPAPPARPASSDFFAELPVTTKPKPAGRYTPQPNIPAQSPSLPGPPHFPHNLPPKERTASWSSLRNEVLPESVGAPPQFRQPEQLPMFPTQPSVPARQNSLPIPQSAPAPPSSRYSPAPPSAPAANARYSPAPPSAHGAANSRYSPAPPGGQAHTRYASEPPTGPARPPSQTYAPRTSSPLAVHSGPLHVEEPSTVALESHASQHAGHHVSQSADGMPRAPFRSPLEGVSEGLEQDFASGARPPMTAGSETPPSMSTTSSVVGSPRKRGYTPQYQSTNPTPPARSLSQSPAASMKYSSQSFGPVSATVPPSTASSEPSFSNAIPHRRQASLNYESIAPEDDRVHDPLQRWKGYPVFAWGLGGTVVTSFPKQIPRFGGGMTAPMMKCIPGEIKLQSIKDVLPLSEDLAKFPGPLKAKSKKKDVLSWLVQKTEVLDTQLKAPGLEHSMSPEDSTRLEERSLLLKLLHFLVENDGRLEGDVANVAVKKLFSPHTEDVADVDGSFTTAADIIGRSRSNTSNLPAEPVDARAIEDLQKMLAKGEREKAVWHAVDQRLWGHAMLLSSTLSKDVWKQVVQEFVRKEVKKVGRNNQALAVLYEVFAGNHEDCVDELVPASARAGFQMVSTDGAGAAQNAQQGLDKWRETVALILNNRSDGDVSALLSLGKLLAQYGRVEAAHICFIFARSVAHISGADDSSADLVLIGVDHKQHPTEVGIDLEPILLTEIYEFALSLSAQNASHIMPHLQNYKLAHAYSLAEYGYRVEAQAYCDAIAAAMKATTRMSPYYNAGFIATLDDLGKRLSQSPKDSSSSWISKPSMDRVGTSLLSKFNSFIAGDDEVDQTNKAPGSEVGPFAKIAGDSPSITPSQSSADLYGAYSGYGIRPVKQLCSEDILRAATNSQRAMSDNYMPMTPMTPASAPYSPQPQLSPPSQRTQAKTQSYSPLRAEHNVSQPSYGSPYLPTPPVEESASAPPFGGYHPPQANEQSHSSFDAPTSTFEDSSYQPYNPDEEDKEEEKPKKKSFMDDDFEDDLVTRAAGLKIDSGSKSDADRKADEAFRKAAEQDAKRDKEAAAAKKGGWLSGWFKKDPNAAPGPIKAKLGEESSFYYDPDLGKWVNKKAGASGEPERATATPPPPKGPPMGARSASGGAMPPPSGPTSAGLMKPPTSAPQRSSSMPPPMLAPGSRASTPGIPSDTEGGPKPPTLARPSFGAASGPPSRPGTGMSNASSIDDLLGAPQARKGAGAKKKKAGRYVDVFPTGQGPVA</sequence>
<keyword evidence="3 10" id="KW-0813">Transport</keyword>
<name>A0A8K0RA99_9PLEO</name>
<dbReference type="Proteomes" id="UP000813461">
    <property type="component" value="Unassembled WGS sequence"/>
</dbReference>
<feature type="region of interest" description="Disordered" evidence="11">
    <location>
        <begin position="1"/>
        <end position="256"/>
    </location>
</feature>
<dbReference type="GO" id="GO:0070973">
    <property type="term" value="P:protein localization to endoplasmic reticulum exit site"/>
    <property type="evidence" value="ECO:0007669"/>
    <property type="project" value="TreeGrafter"/>
</dbReference>
<comment type="function">
    <text evidence="9 10">Involved in the initiation of assembly of the COPII coat required for the formation of transport vesicles from the endoplasmic reticulum (ER) and the selection of cargo molecules. Also involved in autophagy.</text>
</comment>
<dbReference type="GO" id="GO:0015031">
    <property type="term" value="P:protein transport"/>
    <property type="evidence" value="ECO:0007669"/>
    <property type="project" value="UniProtKB-KW"/>
</dbReference>
<feature type="compositionally biased region" description="Low complexity" evidence="11">
    <location>
        <begin position="344"/>
        <end position="353"/>
    </location>
</feature>
<feature type="compositionally biased region" description="Polar residues" evidence="11">
    <location>
        <begin position="796"/>
        <end position="832"/>
    </location>
</feature>
<feature type="region of interest" description="Disordered" evidence="11">
    <location>
        <begin position="1614"/>
        <end position="1769"/>
    </location>
</feature>
<evidence type="ECO:0000256" key="4">
    <source>
        <dbReference type="ARBA" id="ARBA00022824"/>
    </source>
</evidence>
<dbReference type="InterPro" id="IPR024340">
    <property type="entry name" value="Sec16_CCD"/>
</dbReference>
<feature type="compositionally biased region" description="Polar residues" evidence="11">
    <location>
        <begin position="542"/>
        <end position="552"/>
    </location>
</feature>
<keyword evidence="15" id="KW-1185">Reference proteome</keyword>
<keyword evidence="5 10" id="KW-0931">ER-Golgi transport</keyword>
<feature type="compositionally biased region" description="Pro residues" evidence="11">
    <location>
        <begin position="507"/>
        <end position="518"/>
    </location>
</feature>
<keyword evidence="4 10" id="KW-0256">Endoplasmic reticulum</keyword>
<evidence type="ECO:0000259" key="12">
    <source>
        <dbReference type="Pfam" id="PF12931"/>
    </source>
</evidence>
<evidence type="ECO:0000256" key="3">
    <source>
        <dbReference type="ARBA" id="ARBA00022448"/>
    </source>
</evidence>
<dbReference type="InterPro" id="IPR024298">
    <property type="entry name" value="Sec16_Sec23-bd"/>
</dbReference>
<dbReference type="GO" id="GO:0070971">
    <property type="term" value="C:endoplasmic reticulum exit site"/>
    <property type="evidence" value="ECO:0007669"/>
    <property type="project" value="TreeGrafter"/>
</dbReference>
<dbReference type="GO" id="GO:0007030">
    <property type="term" value="P:Golgi organization"/>
    <property type="evidence" value="ECO:0007669"/>
    <property type="project" value="TreeGrafter"/>
</dbReference>
<feature type="compositionally biased region" description="Pro residues" evidence="11">
    <location>
        <begin position="616"/>
        <end position="633"/>
    </location>
</feature>
<keyword evidence="7 10" id="KW-0072">Autophagy</keyword>
<reference evidence="14" key="1">
    <citation type="journal article" date="2021" name="Nat. Commun.">
        <title>Genetic determinants of endophytism in the Arabidopsis root mycobiome.</title>
        <authorList>
            <person name="Mesny F."/>
            <person name="Miyauchi S."/>
            <person name="Thiergart T."/>
            <person name="Pickel B."/>
            <person name="Atanasova L."/>
            <person name="Karlsson M."/>
            <person name="Huettel B."/>
            <person name="Barry K.W."/>
            <person name="Haridas S."/>
            <person name="Chen C."/>
            <person name="Bauer D."/>
            <person name="Andreopoulos W."/>
            <person name="Pangilinan J."/>
            <person name="LaButti K."/>
            <person name="Riley R."/>
            <person name="Lipzen A."/>
            <person name="Clum A."/>
            <person name="Drula E."/>
            <person name="Henrissat B."/>
            <person name="Kohler A."/>
            <person name="Grigoriev I.V."/>
            <person name="Martin F.M."/>
            <person name="Hacquard S."/>
        </authorList>
    </citation>
    <scope>NUCLEOTIDE SEQUENCE</scope>
    <source>
        <strain evidence="14">MPI-SDFR-AT-0120</strain>
    </source>
</reference>
<feature type="compositionally biased region" description="Polar residues" evidence="11">
    <location>
        <begin position="601"/>
        <end position="614"/>
    </location>
</feature>
<feature type="compositionally biased region" description="Low complexity" evidence="11">
    <location>
        <begin position="483"/>
        <end position="498"/>
    </location>
</feature>
<dbReference type="OrthoDB" id="8918678at2759"/>
<dbReference type="Pfam" id="PF12932">
    <property type="entry name" value="Sec16"/>
    <property type="match status" value="1"/>
</dbReference>
<feature type="region of interest" description="Disordered" evidence="11">
    <location>
        <begin position="277"/>
        <end position="834"/>
    </location>
</feature>
<feature type="region of interest" description="Disordered" evidence="11">
    <location>
        <begin position="1410"/>
        <end position="1601"/>
    </location>
</feature>
<evidence type="ECO:0000256" key="10">
    <source>
        <dbReference type="RuleBase" id="RU364101"/>
    </source>
</evidence>
<comment type="caution">
    <text evidence="14">The sequence shown here is derived from an EMBL/GenBank/DDBJ whole genome shotgun (WGS) entry which is preliminary data.</text>
</comment>
<gene>
    <name evidence="14" type="ORF">FB567DRAFT_438894</name>
</gene>
<comment type="similarity">
    <text evidence="2 10">Belongs to the SEC16 family.</text>
</comment>
<feature type="compositionally biased region" description="Basic and acidic residues" evidence="11">
    <location>
        <begin position="1520"/>
        <end position="1529"/>
    </location>
</feature>
<evidence type="ECO:0000256" key="7">
    <source>
        <dbReference type="ARBA" id="ARBA00023006"/>
    </source>
</evidence>
<feature type="compositionally biased region" description="Polar residues" evidence="11">
    <location>
        <begin position="1488"/>
        <end position="1510"/>
    </location>
</feature>
<evidence type="ECO:0000256" key="8">
    <source>
        <dbReference type="ARBA" id="ARBA00023136"/>
    </source>
</evidence>
<feature type="region of interest" description="Disordered" evidence="11">
    <location>
        <begin position="1345"/>
        <end position="1371"/>
    </location>
</feature>
<feature type="compositionally biased region" description="Low complexity" evidence="11">
    <location>
        <begin position="75"/>
        <end position="86"/>
    </location>
</feature>
<feature type="compositionally biased region" description="Polar residues" evidence="11">
    <location>
        <begin position="1439"/>
        <end position="1448"/>
    </location>
</feature>
<feature type="compositionally biased region" description="Basic and acidic residues" evidence="11">
    <location>
        <begin position="291"/>
        <end position="302"/>
    </location>
</feature>
<keyword evidence="8 10" id="KW-0472">Membrane</keyword>
<feature type="compositionally biased region" description="Low complexity" evidence="11">
    <location>
        <begin position="1415"/>
        <end position="1427"/>
    </location>
</feature>
<evidence type="ECO:0000313" key="14">
    <source>
        <dbReference type="EMBL" id="KAH7089566.1"/>
    </source>
</evidence>
<evidence type="ECO:0000313" key="15">
    <source>
        <dbReference type="Proteomes" id="UP000813461"/>
    </source>
</evidence>
<feature type="domain" description="Sec16 Sec23-binding" evidence="12">
    <location>
        <begin position="1042"/>
        <end position="1343"/>
    </location>
</feature>
<evidence type="ECO:0000256" key="1">
    <source>
        <dbReference type="ARBA" id="ARBA00004397"/>
    </source>
</evidence>
<feature type="compositionally biased region" description="Pro residues" evidence="11">
    <location>
        <begin position="553"/>
        <end position="563"/>
    </location>
</feature>
<dbReference type="GO" id="GO:0006914">
    <property type="term" value="P:autophagy"/>
    <property type="evidence" value="ECO:0007669"/>
    <property type="project" value="UniProtKB-KW"/>
</dbReference>
<evidence type="ECO:0000259" key="13">
    <source>
        <dbReference type="Pfam" id="PF12932"/>
    </source>
</evidence>
<protein>
    <recommendedName>
        <fullName evidence="10">Protein transport protein sec16</fullName>
    </recommendedName>
</protein>
<feature type="compositionally biased region" description="Low complexity" evidence="11">
    <location>
        <begin position="395"/>
        <end position="411"/>
    </location>
</feature>